<dbReference type="InterPro" id="IPR000531">
    <property type="entry name" value="Beta-barrel_TonB"/>
</dbReference>
<dbReference type="Proteomes" id="UP001336835">
    <property type="component" value="Unassembled WGS sequence"/>
</dbReference>
<organism evidence="6 7">
    <name type="scientific">Pedobacter albus</name>
    <dbReference type="NCBI Taxonomy" id="3113905"/>
    <lineage>
        <taxon>Bacteria</taxon>
        <taxon>Pseudomonadati</taxon>
        <taxon>Bacteroidota</taxon>
        <taxon>Sphingobacteriia</taxon>
        <taxon>Sphingobacteriales</taxon>
        <taxon>Sphingobacteriaceae</taxon>
        <taxon>Pedobacter</taxon>
    </lineage>
</organism>
<dbReference type="Pfam" id="PF07715">
    <property type="entry name" value="Plug"/>
    <property type="match status" value="1"/>
</dbReference>
<keyword evidence="6" id="KW-0675">Receptor</keyword>
<feature type="domain" description="TonB-dependent receptor-like beta-barrel" evidence="4">
    <location>
        <begin position="424"/>
        <end position="1024"/>
    </location>
</feature>
<keyword evidence="3" id="KW-0732">Signal</keyword>
<comment type="similarity">
    <text evidence="1 2">Belongs to the TonB-dependent receptor family.</text>
</comment>
<feature type="chain" id="PRO_5045254820" evidence="3">
    <location>
        <begin position="31"/>
        <end position="1059"/>
    </location>
</feature>
<dbReference type="Gene3D" id="2.60.40.1120">
    <property type="entry name" value="Carboxypeptidase-like, regulatory domain"/>
    <property type="match status" value="1"/>
</dbReference>
<proteinExistence type="inferred from homology"/>
<dbReference type="Pfam" id="PF13715">
    <property type="entry name" value="CarbopepD_reg_2"/>
    <property type="match status" value="1"/>
</dbReference>
<dbReference type="InterPro" id="IPR037066">
    <property type="entry name" value="Plug_dom_sf"/>
</dbReference>
<sequence>MKEHITIQKGLLVALAFALAFAGQANQAAAVEKAKETAILVRDVITGKVTDVNGAPIPGASVKVKGTTVVAITDVDGRFKINANAGDVLLVSSIGSQPQEIAINGRKEISILLKEDNQTLNELVVVGYGKQKKINLSGAVDGITAKEIENRPIANLGAGLQGLIPNLNVSIGSGRATDAPGFNIRGVTSLSGGSPYILVDNVPYTSTELSLINPNDIESVTVLKDAASAAIYGARAAFGVVLITTKTAKGDQLNVSANSYYALKTVGRLPELVTDPFTVMSYKHDAAYPLYNLYTGAILDYAKKRSADMSLPAVYIDPASPTTWQNVGNTNWLKEAYNNNSPSYNANFSLSKRAEKLNYYISTEYMRTDGALKEAKESYDRYNLRAKADLKVLNWLNIENNTAFASSYYQVPYVAANDFFWNVNRQPSLDPVYNPDGTYTNSGAAVIGRLKEGGHSMYRTNNFQTTFSATANVIKDIFQLKADATFRRNAQINKSNDFPVSYYSGPNTAAKLVGSNPSFAQVDNGETRNNLYNVYADFHKTFNKHYVQALAGFNQEYRYSGSTSVNRKILISNNLPSISLATGDVTGSESITDWAVRGLFYRLNYIYDDKYILEFNGRYDGTSRFPSGDRWGFFPSASASWVLTNEKFIKSFANNIHLDLFKLRASYGNLGNQDVGAYSYIATMGSGQIASILDGARPTAVYAPGAISPSLTWEKVSTVNFGVDMGWFGNRLELNFDKFTRYTKGMLTKGKTLPGVFGTAEPTINAANLKTKGWELRLGWKDAINVASSPLTYNVGFNLSDNRTFITKYDNPTGTLSDYYVGKELGEIWGLQTEGFFQSEAELKSHADQTAVGADDTGYKFYVGDLKFKDQNGDNKINKGKNTLSDHGDLIRIGNTSARYRYGVDVNLGWKGFDVRAFFQGVGKQDWYPNPSNIYFWGVYAQPWTNVTVQNLDHWSPETPNGYFPRLKAYIAEDATELGQAQTKYLQDASYLRLKNLTVGYTFPKSLSSKLRINRLRVYFSGENILDRSHIKGNLDPEALGGDVYPFQKTYSFGLNLTL</sequence>
<dbReference type="SUPFAM" id="SSF49464">
    <property type="entry name" value="Carboxypeptidase regulatory domain-like"/>
    <property type="match status" value="1"/>
</dbReference>
<evidence type="ECO:0000256" key="1">
    <source>
        <dbReference type="PROSITE-ProRule" id="PRU01360"/>
    </source>
</evidence>
<evidence type="ECO:0000256" key="3">
    <source>
        <dbReference type="SAM" id="SignalP"/>
    </source>
</evidence>
<gene>
    <name evidence="6" type="ORF">VRU48_09770</name>
</gene>
<keyword evidence="2" id="KW-0798">TonB box</keyword>
<evidence type="ECO:0000259" key="5">
    <source>
        <dbReference type="Pfam" id="PF07715"/>
    </source>
</evidence>
<evidence type="ECO:0000256" key="2">
    <source>
        <dbReference type="RuleBase" id="RU003357"/>
    </source>
</evidence>
<accession>A0ABU7I7R6</accession>
<dbReference type="EMBL" id="JAZDQT010000001">
    <property type="protein sequence ID" value="MEE1945396.1"/>
    <property type="molecule type" value="Genomic_DNA"/>
</dbReference>
<name>A0ABU7I7R6_9SPHI</name>
<dbReference type="PROSITE" id="PS52016">
    <property type="entry name" value="TONB_DEPENDENT_REC_3"/>
    <property type="match status" value="1"/>
</dbReference>
<dbReference type="Pfam" id="PF00593">
    <property type="entry name" value="TonB_dep_Rec_b-barrel"/>
    <property type="match status" value="1"/>
</dbReference>
<keyword evidence="1" id="KW-0998">Cell outer membrane</keyword>
<dbReference type="InterPro" id="IPR039426">
    <property type="entry name" value="TonB-dep_rcpt-like"/>
</dbReference>
<feature type="domain" description="TonB-dependent receptor plug" evidence="5">
    <location>
        <begin position="133"/>
        <end position="240"/>
    </location>
</feature>
<dbReference type="RefSeq" id="WP_330107737.1">
    <property type="nucleotide sequence ID" value="NZ_JAZDQT010000001.1"/>
</dbReference>
<dbReference type="InterPro" id="IPR012910">
    <property type="entry name" value="Plug_dom"/>
</dbReference>
<protein>
    <submittedName>
        <fullName evidence="6">TonB-dependent receptor</fullName>
    </submittedName>
</protein>
<keyword evidence="1" id="KW-1134">Transmembrane beta strand</keyword>
<dbReference type="SUPFAM" id="SSF56935">
    <property type="entry name" value="Porins"/>
    <property type="match status" value="1"/>
</dbReference>
<dbReference type="InterPro" id="IPR023996">
    <property type="entry name" value="TonB-dep_OMP_SusC/RagA"/>
</dbReference>
<evidence type="ECO:0000313" key="6">
    <source>
        <dbReference type="EMBL" id="MEE1945396.1"/>
    </source>
</evidence>
<keyword evidence="1 2" id="KW-0472">Membrane</keyword>
<dbReference type="InterPro" id="IPR023997">
    <property type="entry name" value="TonB-dep_OMP_SusC/RagA_CS"/>
</dbReference>
<dbReference type="Gene3D" id="2.170.130.10">
    <property type="entry name" value="TonB-dependent receptor, plug domain"/>
    <property type="match status" value="1"/>
</dbReference>
<dbReference type="NCBIfam" id="TIGR04057">
    <property type="entry name" value="SusC_RagA_signa"/>
    <property type="match status" value="1"/>
</dbReference>
<comment type="caution">
    <text evidence="6">The sequence shown here is derived from an EMBL/GenBank/DDBJ whole genome shotgun (WGS) entry which is preliminary data.</text>
</comment>
<reference evidence="6 7" key="1">
    <citation type="submission" date="2024-01" db="EMBL/GenBank/DDBJ databases">
        <title>Pedobacter sp. nov., isolated from fresh soil.</title>
        <authorList>
            <person name="Le N.T.T."/>
        </authorList>
    </citation>
    <scope>NUCLEOTIDE SEQUENCE [LARGE SCALE GENOMIC DNA]</scope>
    <source>
        <strain evidence="6 7">KR3-3</strain>
    </source>
</reference>
<comment type="subcellular location">
    <subcellularLocation>
        <location evidence="1">Cell outer membrane</location>
        <topology evidence="1">Multi-pass membrane protein</topology>
    </subcellularLocation>
</comment>
<evidence type="ECO:0000259" key="4">
    <source>
        <dbReference type="Pfam" id="PF00593"/>
    </source>
</evidence>
<feature type="signal peptide" evidence="3">
    <location>
        <begin position="1"/>
        <end position="30"/>
    </location>
</feature>
<dbReference type="NCBIfam" id="TIGR04056">
    <property type="entry name" value="OMP_RagA_SusC"/>
    <property type="match status" value="1"/>
</dbReference>
<evidence type="ECO:0000313" key="7">
    <source>
        <dbReference type="Proteomes" id="UP001336835"/>
    </source>
</evidence>
<keyword evidence="7" id="KW-1185">Reference proteome</keyword>
<keyword evidence="1" id="KW-0813">Transport</keyword>
<dbReference type="InterPro" id="IPR008969">
    <property type="entry name" value="CarboxyPept-like_regulatory"/>
</dbReference>
<keyword evidence="1" id="KW-0812">Transmembrane</keyword>